<dbReference type="AlphaFoldDB" id="A0AAD6GB04"/>
<evidence type="ECO:0000256" key="1">
    <source>
        <dbReference type="SAM" id="MobiDB-lite"/>
    </source>
</evidence>
<accession>A0AAD6GB04</accession>
<gene>
    <name evidence="2" type="ORF">N7494_012868</name>
</gene>
<dbReference type="Proteomes" id="UP001220324">
    <property type="component" value="Unassembled WGS sequence"/>
</dbReference>
<comment type="caution">
    <text evidence="2">The sequence shown here is derived from an EMBL/GenBank/DDBJ whole genome shotgun (WGS) entry which is preliminary data.</text>
</comment>
<protein>
    <submittedName>
        <fullName evidence="2">Uncharacterized protein</fullName>
    </submittedName>
</protein>
<proteinExistence type="predicted"/>
<sequence length="78" mass="8476">MCEIPILVWVIGNYVCCTVNNAAKDVGNVNSSGECVLPTTEPMQDASPYESGLSDQVSDRTDQKCRHPWFAGEILASN</sequence>
<evidence type="ECO:0000313" key="2">
    <source>
        <dbReference type="EMBL" id="KAJ5526218.1"/>
    </source>
</evidence>
<evidence type="ECO:0000313" key="3">
    <source>
        <dbReference type="Proteomes" id="UP001220324"/>
    </source>
</evidence>
<keyword evidence="3" id="KW-1185">Reference proteome</keyword>
<dbReference type="EMBL" id="JAQIZZ010000008">
    <property type="protein sequence ID" value="KAJ5526218.1"/>
    <property type="molecule type" value="Genomic_DNA"/>
</dbReference>
<name>A0AAD6GB04_9EURO</name>
<organism evidence="2 3">
    <name type="scientific">Penicillium frequentans</name>
    <dbReference type="NCBI Taxonomy" id="3151616"/>
    <lineage>
        <taxon>Eukaryota</taxon>
        <taxon>Fungi</taxon>
        <taxon>Dikarya</taxon>
        <taxon>Ascomycota</taxon>
        <taxon>Pezizomycotina</taxon>
        <taxon>Eurotiomycetes</taxon>
        <taxon>Eurotiomycetidae</taxon>
        <taxon>Eurotiales</taxon>
        <taxon>Aspergillaceae</taxon>
        <taxon>Penicillium</taxon>
    </lineage>
</organism>
<reference evidence="2 3" key="1">
    <citation type="journal article" date="2023" name="IMA Fungus">
        <title>Comparative genomic study of the Penicillium genus elucidates a diverse pangenome and 15 lateral gene transfer events.</title>
        <authorList>
            <person name="Petersen C."/>
            <person name="Sorensen T."/>
            <person name="Nielsen M.R."/>
            <person name="Sondergaard T.E."/>
            <person name="Sorensen J.L."/>
            <person name="Fitzpatrick D.A."/>
            <person name="Frisvad J.C."/>
            <person name="Nielsen K.L."/>
        </authorList>
    </citation>
    <scope>NUCLEOTIDE SEQUENCE [LARGE SCALE GENOMIC DNA]</scope>
    <source>
        <strain evidence="2 3">IBT 35679</strain>
    </source>
</reference>
<feature type="region of interest" description="Disordered" evidence="1">
    <location>
        <begin position="39"/>
        <end position="61"/>
    </location>
</feature>